<reference evidence="2 3" key="1">
    <citation type="submission" date="2015-08" db="EMBL/GenBank/DDBJ databases">
        <title>Genomic sequence of Lactobacillus heilongjiangensis DSM 28069, isolated from Chinese traditional pickle.</title>
        <authorList>
            <person name="Jiang X."/>
            <person name="Zheng B."/>
            <person name="Cheng H."/>
        </authorList>
    </citation>
    <scope>NUCLEOTIDE SEQUENCE [LARGE SCALE GENOMIC DNA]</scope>
    <source>
        <strain evidence="2 3">DSM 28069</strain>
    </source>
</reference>
<evidence type="ECO:0000313" key="2">
    <source>
        <dbReference type="EMBL" id="ALB28993.1"/>
    </source>
</evidence>
<keyword evidence="1" id="KW-0472">Membrane</keyword>
<proteinExistence type="predicted"/>
<dbReference type="AlphaFoldDB" id="A0A0K2LCR4"/>
<dbReference type="RefSeq" id="WP_041501836.1">
    <property type="nucleotide sequence ID" value="NZ_BJDV01000001.1"/>
</dbReference>
<evidence type="ECO:0000256" key="1">
    <source>
        <dbReference type="SAM" id="Phobius"/>
    </source>
</evidence>
<keyword evidence="1" id="KW-0812">Transmembrane</keyword>
<organism evidence="2 3">
    <name type="scientific">Companilactobacillus heilongjiangensis</name>
    <dbReference type="NCBI Taxonomy" id="1074467"/>
    <lineage>
        <taxon>Bacteria</taxon>
        <taxon>Bacillati</taxon>
        <taxon>Bacillota</taxon>
        <taxon>Bacilli</taxon>
        <taxon>Lactobacillales</taxon>
        <taxon>Lactobacillaceae</taxon>
        <taxon>Companilactobacillus</taxon>
    </lineage>
</organism>
<dbReference type="OrthoDB" id="9948023at2"/>
<dbReference type="STRING" id="1074467.JP39_06250"/>
<sequence length="135" mass="16315">MSYLRKHSFFLIVVFALNIFVNKLYFLDLNMFYQWSFSFILAIVDLFVFIPLMWFWTEKRFDAKQYRKIKYLNVLHNHPYRLLLQYLAIILGDLAVSRLSQLPLITVLLVSFITIVILTPVHEDYFTNAHLKFVW</sequence>
<dbReference type="KEGG" id="lhi:JP39_06250"/>
<dbReference type="EMBL" id="CP012559">
    <property type="protein sequence ID" value="ALB28993.1"/>
    <property type="molecule type" value="Genomic_DNA"/>
</dbReference>
<feature type="transmembrane region" description="Helical" evidence="1">
    <location>
        <begin position="7"/>
        <end position="26"/>
    </location>
</feature>
<dbReference type="Proteomes" id="UP000061546">
    <property type="component" value="Chromosome"/>
</dbReference>
<name>A0A0K2LCR4_9LACO</name>
<accession>A0A0K2LCR4</accession>
<evidence type="ECO:0000313" key="3">
    <source>
        <dbReference type="Proteomes" id="UP000061546"/>
    </source>
</evidence>
<keyword evidence="1" id="KW-1133">Transmembrane helix</keyword>
<gene>
    <name evidence="2" type="ORF">JP39_06250</name>
</gene>
<feature type="transmembrane region" description="Helical" evidence="1">
    <location>
        <begin position="102"/>
        <end position="121"/>
    </location>
</feature>
<keyword evidence="3" id="KW-1185">Reference proteome</keyword>
<protein>
    <submittedName>
        <fullName evidence="2">Uncharacterized protein</fullName>
    </submittedName>
</protein>
<feature type="transmembrane region" description="Helical" evidence="1">
    <location>
        <begin position="32"/>
        <end position="57"/>
    </location>
</feature>